<dbReference type="EMBL" id="LLXL01001304">
    <property type="protein sequence ID" value="PKK65236.1"/>
    <property type="molecule type" value="Genomic_DNA"/>
</dbReference>
<dbReference type="VEuPathDB" id="FungiDB:RhiirFUN_004001"/>
<dbReference type="VEuPathDB" id="FungiDB:FUN_025462"/>
<accession>A0A2N1MUB6</accession>
<dbReference type="VEuPathDB" id="FungiDB:RhiirA1_491621"/>
<name>A0A2N1MUB6_9GLOM</name>
<feature type="domain" description="DUF8211" evidence="2">
    <location>
        <begin position="223"/>
        <end position="362"/>
    </location>
</feature>
<dbReference type="Proteomes" id="UP000233469">
    <property type="component" value="Unassembled WGS sequence"/>
</dbReference>
<protein>
    <recommendedName>
        <fullName evidence="2">DUF8211 domain-containing protein</fullName>
    </recommendedName>
</protein>
<sequence length="631" mass="75004">MVSILQKPIPLGKFSFDVSFHKFHVTKPNRAGCNKIYEIRRSKSFFFELADLSTNTNDIHLKIHTNDYHMKSTPISYPSTCSFPNLKYQISKMLQHFFSHQKVIPRSIQKKYFNLIRSKLVDRYFLLKSRADKVTRRNSYTKTFFNFSYKRYRFHFGIFTPCNFSTIYNFGTEHVQICRVPAPYIMSHNRRACVSHRQNLDIFHNIKKPTPLSNDNVNNKEFHANGIYYKWVRRDKKHIYSKRLGISYDVSYLANGHKFLHQYKDLRIYNKRLDNFHSHHSDSSKRSQKLKSRFQRACRSVFYNRGNNKKSHRRVDTIEEKLHRARQHRFLFLPSQHIIKPIQHLKYYKSPVDRDEKSYNFSLPRTKSLADSLTTAARRLNRLRSESEFISTSNTHSPATTSQPILLKDENTWHDKLGIWIPNDLYPYVTDEPVYVSKKQKKLKGEQARPGTFLWFEGIRKRKDAHEGAVKLQKASDAREVARLAHEQELSTRAKLWGTSSNRIEYREEMTKDLTDFQEHFHKKITPLTDRRTVLQNRLKQGKSVYKTNKQILQLEQELGLFNIDYFSVMDERDYHYRYKGHTSDDTKELELRPNKRPPTSTTNTDRQVAFIKKVRLDTLSPEDFKVFVSS</sequence>
<feature type="compositionally biased region" description="Basic and acidic residues" evidence="1">
    <location>
        <begin position="583"/>
        <end position="594"/>
    </location>
</feature>
<dbReference type="Pfam" id="PF26638">
    <property type="entry name" value="DUF8211"/>
    <property type="match status" value="1"/>
</dbReference>
<organism evidence="3 4">
    <name type="scientific">Rhizophagus irregularis</name>
    <dbReference type="NCBI Taxonomy" id="588596"/>
    <lineage>
        <taxon>Eukaryota</taxon>
        <taxon>Fungi</taxon>
        <taxon>Fungi incertae sedis</taxon>
        <taxon>Mucoromycota</taxon>
        <taxon>Glomeromycotina</taxon>
        <taxon>Glomeromycetes</taxon>
        <taxon>Glomerales</taxon>
        <taxon>Glomeraceae</taxon>
        <taxon>Rhizophagus</taxon>
    </lineage>
</organism>
<evidence type="ECO:0000259" key="2">
    <source>
        <dbReference type="Pfam" id="PF26638"/>
    </source>
</evidence>
<feature type="compositionally biased region" description="Polar residues" evidence="1">
    <location>
        <begin position="598"/>
        <end position="607"/>
    </location>
</feature>
<evidence type="ECO:0000313" key="4">
    <source>
        <dbReference type="Proteomes" id="UP000233469"/>
    </source>
</evidence>
<reference evidence="3 4" key="2">
    <citation type="submission" date="2017-10" db="EMBL/GenBank/DDBJ databases">
        <title>Extensive intraspecific genome diversity in a model arbuscular mycorrhizal fungus.</title>
        <authorList>
            <person name="Chen E.C.H."/>
            <person name="Morin E."/>
            <person name="Baudet D."/>
            <person name="Noel J."/>
            <person name="Ndikumana S."/>
            <person name="Charron P."/>
            <person name="St-Onge C."/>
            <person name="Giorgi J."/>
            <person name="Grigoriev I.V."/>
            <person name="Roux C."/>
            <person name="Martin F.M."/>
            <person name="Corradi N."/>
        </authorList>
    </citation>
    <scope>NUCLEOTIDE SEQUENCE [LARGE SCALE GENOMIC DNA]</scope>
    <source>
        <strain evidence="3 4">C2</strain>
    </source>
</reference>
<proteinExistence type="predicted"/>
<evidence type="ECO:0000313" key="3">
    <source>
        <dbReference type="EMBL" id="PKK65236.1"/>
    </source>
</evidence>
<comment type="caution">
    <text evidence="3">The sequence shown here is derived from an EMBL/GenBank/DDBJ whole genome shotgun (WGS) entry which is preliminary data.</text>
</comment>
<feature type="region of interest" description="Disordered" evidence="1">
    <location>
        <begin position="583"/>
        <end position="607"/>
    </location>
</feature>
<evidence type="ECO:0000256" key="1">
    <source>
        <dbReference type="SAM" id="MobiDB-lite"/>
    </source>
</evidence>
<gene>
    <name evidence="3" type="ORF">RhiirC2_809294</name>
</gene>
<dbReference type="AlphaFoldDB" id="A0A2N1MUB6"/>
<dbReference type="InterPro" id="IPR058524">
    <property type="entry name" value="DUF8211"/>
</dbReference>
<reference evidence="3 4" key="1">
    <citation type="submission" date="2016-04" db="EMBL/GenBank/DDBJ databases">
        <title>Genome analyses suggest a sexual origin of heterokaryosis in a supposedly ancient asexual fungus.</title>
        <authorList>
            <person name="Ropars J."/>
            <person name="Sedzielewska K."/>
            <person name="Noel J."/>
            <person name="Charron P."/>
            <person name="Farinelli L."/>
            <person name="Marton T."/>
            <person name="Kruger M."/>
            <person name="Pelin A."/>
            <person name="Brachmann A."/>
            <person name="Corradi N."/>
        </authorList>
    </citation>
    <scope>NUCLEOTIDE SEQUENCE [LARGE SCALE GENOMIC DNA]</scope>
    <source>
        <strain evidence="3 4">C2</strain>
    </source>
</reference>